<dbReference type="PROSITE" id="PS50801">
    <property type="entry name" value="STAS"/>
    <property type="match status" value="1"/>
</dbReference>
<gene>
    <name evidence="2" type="ORF">Mal64_24030</name>
</gene>
<dbReference type="InterPro" id="IPR036513">
    <property type="entry name" value="STAS_dom_sf"/>
</dbReference>
<dbReference type="PANTHER" id="PTHR33495">
    <property type="entry name" value="ANTI-SIGMA FACTOR ANTAGONIST TM_1081-RELATED-RELATED"/>
    <property type="match status" value="1"/>
</dbReference>
<protein>
    <recommendedName>
        <fullName evidence="1">STAS domain-containing protein</fullName>
    </recommendedName>
</protein>
<dbReference type="RefSeq" id="WP_146400382.1">
    <property type="nucleotide sequence ID" value="NZ_SJPQ01000002.1"/>
</dbReference>
<evidence type="ECO:0000313" key="2">
    <source>
        <dbReference type="EMBL" id="TWT88913.1"/>
    </source>
</evidence>
<proteinExistence type="predicted"/>
<feature type="domain" description="STAS" evidence="1">
    <location>
        <begin position="1"/>
        <end position="109"/>
    </location>
</feature>
<accession>A0A5C5ZRR6</accession>
<dbReference type="GO" id="GO:0043856">
    <property type="term" value="F:anti-sigma factor antagonist activity"/>
    <property type="evidence" value="ECO:0007669"/>
    <property type="project" value="TreeGrafter"/>
</dbReference>
<sequence length="111" mass="11509">MCDITHQGAVLVVTPSGPLTAEQNPGFAATVVGRLDPGLPQVVVNLHSAPIADSQGLESLLDLQEHAAGRGGEVKLAGAGQLLDEVLRITGVGDRFERFPNTKLAVGSFAR</sequence>
<dbReference type="Pfam" id="PF01740">
    <property type="entry name" value="STAS"/>
    <property type="match status" value="1"/>
</dbReference>
<dbReference type="Gene3D" id="3.30.750.24">
    <property type="entry name" value="STAS domain"/>
    <property type="match status" value="1"/>
</dbReference>
<evidence type="ECO:0000259" key="1">
    <source>
        <dbReference type="PROSITE" id="PS50801"/>
    </source>
</evidence>
<name>A0A5C5ZRR6_9BACT</name>
<comment type="caution">
    <text evidence="2">The sequence shown here is derived from an EMBL/GenBank/DDBJ whole genome shotgun (WGS) entry which is preliminary data.</text>
</comment>
<dbReference type="CDD" id="cd07043">
    <property type="entry name" value="STAS_anti-anti-sigma_factors"/>
    <property type="match status" value="1"/>
</dbReference>
<dbReference type="OrthoDB" id="283212at2"/>
<dbReference type="AlphaFoldDB" id="A0A5C5ZRR6"/>
<evidence type="ECO:0000313" key="3">
    <source>
        <dbReference type="Proteomes" id="UP000315440"/>
    </source>
</evidence>
<organism evidence="2 3">
    <name type="scientific">Pseudobythopirellula maris</name>
    <dbReference type="NCBI Taxonomy" id="2527991"/>
    <lineage>
        <taxon>Bacteria</taxon>
        <taxon>Pseudomonadati</taxon>
        <taxon>Planctomycetota</taxon>
        <taxon>Planctomycetia</taxon>
        <taxon>Pirellulales</taxon>
        <taxon>Lacipirellulaceae</taxon>
        <taxon>Pseudobythopirellula</taxon>
    </lineage>
</organism>
<dbReference type="SUPFAM" id="SSF52091">
    <property type="entry name" value="SpoIIaa-like"/>
    <property type="match status" value="1"/>
</dbReference>
<reference evidence="2 3" key="1">
    <citation type="submission" date="2019-02" db="EMBL/GenBank/DDBJ databases">
        <title>Deep-cultivation of Planctomycetes and their phenomic and genomic characterization uncovers novel biology.</title>
        <authorList>
            <person name="Wiegand S."/>
            <person name="Jogler M."/>
            <person name="Boedeker C."/>
            <person name="Pinto D."/>
            <person name="Vollmers J."/>
            <person name="Rivas-Marin E."/>
            <person name="Kohn T."/>
            <person name="Peeters S.H."/>
            <person name="Heuer A."/>
            <person name="Rast P."/>
            <person name="Oberbeckmann S."/>
            <person name="Bunk B."/>
            <person name="Jeske O."/>
            <person name="Meyerdierks A."/>
            <person name="Storesund J.E."/>
            <person name="Kallscheuer N."/>
            <person name="Luecker S."/>
            <person name="Lage O.M."/>
            <person name="Pohl T."/>
            <person name="Merkel B.J."/>
            <person name="Hornburger P."/>
            <person name="Mueller R.-W."/>
            <person name="Bruemmer F."/>
            <person name="Labrenz M."/>
            <person name="Spormann A.M."/>
            <person name="Op Den Camp H."/>
            <person name="Overmann J."/>
            <person name="Amann R."/>
            <person name="Jetten M.S.M."/>
            <person name="Mascher T."/>
            <person name="Medema M.H."/>
            <person name="Devos D.P."/>
            <person name="Kaster A.-K."/>
            <person name="Ovreas L."/>
            <person name="Rohde M."/>
            <person name="Galperin M.Y."/>
            <person name="Jogler C."/>
        </authorList>
    </citation>
    <scope>NUCLEOTIDE SEQUENCE [LARGE SCALE GENOMIC DNA]</scope>
    <source>
        <strain evidence="2 3">Mal64</strain>
    </source>
</reference>
<keyword evidence="3" id="KW-1185">Reference proteome</keyword>
<dbReference type="InterPro" id="IPR002645">
    <property type="entry name" value="STAS_dom"/>
</dbReference>
<dbReference type="Proteomes" id="UP000315440">
    <property type="component" value="Unassembled WGS sequence"/>
</dbReference>
<dbReference type="EMBL" id="SJPQ01000002">
    <property type="protein sequence ID" value="TWT88913.1"/>
    <property type="molecule type" value="Genomic_DNA"/>
</dbReference>